<name>A0A6C0AHN4_9ZZZZ</name>
<protein>
    <submittedName>
        <fullName evidence="2">Uncharacterized protein</fullName>
    </submittedName>
</protein>
<evidence type="ECO:0000313" key="2">
    <source>
        <dbReference type="EMBL" id="QHS79232.1"/>
    </source>
</evidence>
<dbReference type="EMBL" id="MN740626">
    <property type="protein sequence ID" value="QHS79232.1"/>
    <property type="molecule type" value="Genomic_DNA"/>
</dbReference>
<evidence type="ECO:0000256" key="1">
    <source>
        <dbReference type="SAM" id="Phobius"/>
    </source>
</evidence>
<feature type="transmembrane region" description="Helical" evidence="1">
    <location>
        <begin position="69"/>
        <end position="87"/>
    </location>
</feature>
<feature type="transmembrane region" description="Helical" evidence="1">
    <location>
        <begin position="99"/>
        <end position="117"/>
    </location>
</feature>
<feature type="transmembrane region" description="Helical" evidence="1">
    <location>
        <begin position="38"/>
        <end position="57"/>
    </location>
</feature>
<proteinExistence type="predicted"/>
<dbReference type="AlphaFoldDB" id="A0A6C0AHN4"/>
<keyword evidence="1" id="KW-0812">Transmembrane</keyword>
<keyword evidence="1" id="KW-0472">Membrane</keyword>
<reference evidence="2" key="1">
    <citation type="journal article" date="2020" name="Nature">
        <title>Giant virus diversity and host interactions through global metagenomics.</title>
        <authorList>
            <person name="Schulz F."/>
            <person name="Roux S."/>
            <person name="Paez-Espino D."/>
            <person name="Jungbluth S."/>
            <person name="Walsh D.A."/>
            <person name="Denef V.J."/>
            <person name="McMahon K.D."/>
            <person name="Konstantinidis K.T."/>
            <person name="Eloe-Fadrosh E.A."/>
            <person name="Kyrpides N.C."/>
            <person name="Woyke T."/>
        </authorList>
    </citation>
    <scope>NUCLEOTIDE SEQUENCE</scope>
    <source>
        <strain evidence="2">GVMAG-S-1035118-87</strain>
    </source>
</reference>
<sequence>MWILLPILLILLDALYIGIQMTTFQSIYLNIQKTPLQIRHASAALCYVFLTTLLYYFILKPNRPIRDAFLLGVCVYGVYDTTTYALLKDYPLQSAVMDTIWGGILFALTIYLYRLFFPK</sequence>
<accession>A0A6C0AHN4</accession>
<dbReference type="InterPro" id="IPR018687">
    <property type="entry name" value="DUF2177_membr"/>
</dbReference>
<organism evidence="2">
    <name type="scientific">viral metagenome</name>
    <dbReference type="NCBI Taxonomy" id="1070528"/>
    <lineage>
        <taxon>unclassified sequences</taxon>
        <taxon>metagenomes</taxon>
        <taxon>organismal metagenomes</taxon>
    </lineage>
</organism>
<keyword evidence="1" id="KW-1133">Transmembrane helix</keyword>
<dbReference type="Pfam" id="PF09945">
    <property type="entry name" value="DUF2177"/>
    <property type="match status" value="1"/>
</dbReference>